<evidence type="ECO:0000256" key="3">
    <source>
        <dbReference type="ARBA" id="ARBA00022475"/>
    </source>
</evidence>
<evidence type="ECO:0000313" key="10">
    <source>
        <dbReference type="Proteomes" id="UP000197003"/>
    </source>
</evidence>
<dbReference type="PANTHER" id="PTHR30558">
    <property type="entry name" value="EXBD MEMBRANE COMPONENT OF PMF-DRIVEN MACROMOLECULE IMPORT SYSTEM"/>
    <property type="match status" value="1"/>
</dbReference>
<keyword evidence="6 8" id="KW-0472">Membrane</keyword>
<reference evidence="9 10" key="1">
    <citation type="submission" date="2017-04" db="EMBL/GenBank/DDBJ databases">
        <title>Whole genome sequence of Bdellovibrio bacteriovorus strain SSB218315.</title>
        <authorList>
            <person name="Oyedara O."/>
            <person name="Rodriguez-Perez M.A."/>
        </authorList>
    </citation>
    <scope>NUCLEOTIDE SEQUENCE [LARGE SCALE GENOMIC DNA]</scope>
    <source>
        <strain evidence="9 10">SSB218315</strain>
    </source>
</reference>
<evidence type="ECO:0000256" key="5">
    <source>
        <dbReference type="ARBA" id="ARBA00022989"/>
    </source>
</evidence>
<dbReference type="RefSeq" id="WP_088566372.1">
    <property type="nucleotide sequence ID" value="NZ_CP020946.1"/>
</dbReference>
<dbReference type="GO" id="GO:0022857">
    <property type="term" value="F:transmembrane transporter activity"/>
    <property type="evidence" value="ECO:0007669"/>
    <property type="project" value="InterPro"/>
</dbReference>
<dbReference type="GO" id="GO:0015031">
    <property type="term" value="P:protein transport"/>
    <property type="evidence" value="ECO:0007669"/>
    <property type="project" value="UniProtKB-KW"/>
</dbReference>
<comment type="subcellular location">
    <subcellularLocation>
        <location evidence="1">Cell membrane</location>
        <topology evidence="1">Single-pass membrane protein</topology>
    </subcellularLocation>
    <subcellularLocation>
        <location evidence="7">Cell membrane</location>
        <topology evidence="7">Single-pass type II membrane protein</topology>
    </subcellularLocation>
</comment>
<dbReference type="AlphaFoldDB" id="A0A1Z3NBU7"/>
<evidence type="ECO:0000256" key="6">
    <source>
        <dbReference type="ARBA" id="ARBA00023136"/>
    </source>
</evidence>
<evidence type="ECO:0000313" key="9">
    <source>
        <dbReference type="EMBL" id="ASD64950.1"/>
    </source>
</evidence>
<accession>A0A1Z3NBU7</accession>
<dbReference type="PANTHER" id="PTHR30558:SF7">
    <property type="entry name" value="TOL-PAL SYSTEM PROTEIN TOLR"/>
    <property type="match status" value="1"/>
</dbReference>
<keyword evidence="5 8" id="KW-1133">Transmembrane helix</keyword>
<organism evidence="9 10">
    <name type="scientific">Bdellovibrio bacteriovorus</name>
    <dbReference type="NCBI Taxonomy" id="959"/>
    <lineage>
        <taxon>Bacteria</taxon>
        <taxon>Pseudomonadati</taxon>
        <taxon>Bdellovibrionota</taxon>
        <taxon>Bdellovibrionia</taxon>
        <taxon>Bdellovibrionales</taxon>
        <taxon>Pseudobdellovibrionaceae</taxon>
        <taxon>Bdellovibrio</taxon>
    </lineage>
</organism>
<proteinExistence type="inferred from homology"/>
<dbReference type="GO" id="GO:0005886">
    <property type="term" value="C:plasma membrane"/>
    <property type="evidence" value="ECO:0007669"/>
    <property type="project" value="UniProtKB-SubCell"/>
</dbReference>
<evidence type="ECO:0000256" key="2">
    <source>
        <dbReference type="ARBA" id="ARBA00005811"/>
    </source>
</evidence>
<dbReference type="Proteomes" id="UP000197003">
    <property type="component" value="Chromosome"/>
</dbReference>
<comment type="similarity">
    <text evidence="2 7">Belongs to the ExbD/TolR family.</text>
</comment>
<evidence type="ECO:0000256" key="4">
    <source>
        <dbReference type="ARBA" id="ARBA00022692"/>
    </source>
</evidence>
<keyword evidence="7" id="KW-0653">Protein transport</keyword>
<dbReference type="OrthoDB" id="5295730at2"/>
<keyword evidence="4 7" id="KW-0812">Transmembrane</keyword>
<name>A0A1Z3NBU7_BDEBC</name>
<protein>
    <submittedName>
        <fullName evidence="9">Biopolymer transporter ExbD</fullName>
    </submittedName>
</protein>
<dbReference type="InterPro" id="IPR003400">
    <property type="entry name" value="ExbD"/>
</dbReference>
<feature type="transmembrane region" description="Helical" evidence="8">
    <location>
        <begin position="20"/>
        <end position="39"/>
    </location>
</feature>
<sequence length="134" mass="14199">MAFNNSDNNEAIADINVVPLVDIILVVLIIFMVTAPMFMKPTINVNLPKAASGDQTAPSKLNIALTADGRINLNGSFVTEEDVRAKATEEVGKNADVQAIISADKDVPHGKVVGLLDIVKGSGVKKFAISIDKK</sequence>
<dbReference type="Pfam" id="PF02472">
    <property type="entry name" value="ExbD"/>
    <property type="match status" value="1"/>
</dbReference>
<evidence type="ECO:0000256" key="1">
    <source>
        <dbReference type="ARBA" id="ARBA00004162"/>
    </source>
</evidence>
<keyword evidence="3" id="KW-1003">Cell membrane</keyword>
<dbReference type="Gene3D" id="3.30.420.270">
    <property type="match status" value="1"/>
</dbReference>
<evidence type="ECO:0000256" key="8">
    <source>
        <dbReference type="SAM" id="Phobius"/>
    </source>
</evidence>
<evidence type="ECO:0000256" key="7">
    <source>
        <dbReference type="RuleBase" id="RU003879"/>
    </source>
</evidence>
<dbReference type="EMBL" id="CP020946">
    <property type="protein sequence ID" value="ASD64950.1"/>
    <property type="molecule type" value="Genomic_DNA"/>
</dbReference>
<gene>
    <name evidence="9" type="ORF">B9G79_15935</name>
</gene>
<keyword evidence="7" id="KW-0813">Transport</keyword>